<proteinExistence type="predicted"/>
<dbReference type="AlphaFoldDB" id="A0A6C0DDI2"/>
<accession>A0A6C0DDI2</accession>
<reference evidence="1" key="1">
    <citation type="journal article" date="2020" name="Nature">
        <title>Giant virus diversity and host interactions through global metagenomics.</title>
        <authorList>
            <person name="Schulz F."/>
            <person name="Roux S."/>
            <person name="Paez-Espino D."/>
            <person name="Jungbluth S."/>
            <person name="Walsh D.A."/>
            <person name="Denef V.J."/>
            <person name="McMahon K.D."/>
            <person name="Konstantinidis K.T."/>
            <person name="Eloe-Fadrosh E.A."/>
            <person name="Kyrpides N.C."/>
            <person name="Woyke T."/>
        </authorList>
    </citation>
    <scope>NUCLEOTIDE SEQUENCE</scope>
    <source>
        <strain evidence="1">GVMAG-M-3300023174-141</strain>
    </source>
</reference>
<evidence type="ECO:0000313" key="1">
    <source>
        <dbReference type="EMBL" id="QHT14493.1"/>
    </source>
</evidence>
<sequence length="95" mass="10995">MIQEKHCYIRRAGKQWELAKSHHERALEAYLSLDGEPGSDECIRVPHVSGGDFVGYFSRVNEHMSRYRDEYGNLVDIMMSTPSFVSHVSRIVDCY</sequence>
<dbReference type="EMBL" id="MN739586">
    <property type="protein sequence ID" value="QHT14493.1"/>
    <property type="molecule type" value="Genomic_DNA"/>
</dbReference>
<name>A0A6C0DDI2_9ZZZZ</name>
<protein>
    <submittedName>
        <fullName evidence="1">Uncharacterized protein</fullName>
    </submittedName>
</protein>
<organism evidence="1">
    <name type="scientific">viral metagenome</name>
    <dbReference type="NCBI Taxonomy" id="1070528"/>
    <lineage>
        <taxon>unclassified sequences</taxon>
        <taxon>metagenomes</taxon>
        <taxon>organismal metagenomes</taxon>
    </lineage>
</organism>